<comment type="similarity">
    <text evidence="1">Belongs to the outer membrane factor (OMF) (TC 1.B.17) family.</text>
</comment>
<dbReference type="SUPFAM" id="SSF56954">
    <property type="entry name" value="Outer membrane efflux proteins (OEP)"/>
    <property type="match status" value="1"/>
</dbReference>
<protein>
    <submittedName>
        <fullName evidence="3">TolC family protein</fullName>
    </submittedName>
</protein>
<keyword evidence="4" id="KW-1185">Reference proteome</keyword>
<accession>A0ABV7XJS9</accession>
<keyword evidence="2" id="KW-0732">Signal</keyword>
<dbReference type="RefSeq" id="WP_386742651.1">
    <property type="nucleotide sequence ID" value="NZ_JBHRYA010000003.1"/>
</dbReference>
<comment type="caution">
    <text evidence="3">The sequence shown here is derived from an EMBL/GenBank/DDBJ whole genome shotgun (WGS) entry which is preliminary data.</text>
</comment>
<dbReference type="Gene3D" id="1.20.1600.10">
    <property type="entry name" value="Outer membrane efflux proteins (OEP)"/>
    <property type="match status" value="1"/>
</dbReference>
<feature type="signal peptide" evidence="2">
    <location>
        <begin position="1"/>
        <end position="35"/>
    </location>
</feature>
<dbReference type="EMBL" id="JBHRYA010000003">
    <property type="protein sequence ID" value="MFC3715543.1"/>
    <property type="molecule type" value="Genomic_DNA"/>
</dbReference>
<evidence type="ECO:0000256" key="2">
    <source>
        <dbReference type="SAM" id="SignalP"/>
    </source>
</evidence>
<evidence type="ECO:0000313" key="3">
    <source>
        <dbReference type="EMBL" id="MFC3715543.1"/>
    </source>
</evidence>
<name>A0ABV7XJS9_9GAMM</name>
<evidence type="ECO:0000313" key="4">
    <source>
        <dbReference type="Proteomes" id="UP001595705"/>
    </source>
</evidence>
<dbReference type="Pfam" id="PF02321">
    <property type="entry name" value="OEP"/>
    <property type="match status" value="2"/>
</dbReference>
<reference evidence="4" key="1">
    <citation type="journal article" date="2019" name="Int. J. Syst. Evol. Microbiol.">
        <title>The Global Catalogue of Microorganisms (GCM) 10K type strain sequencing project: providing services to taxonomists for standard genome sequencing and annotation.</title>
        <authorList>
            <consortium name="The Broad Institute Genomics Platform"/>
            <consortium name="The Broad Institute Genome Sequencing Center for Infectious Disease"/>
            <person name="Wu L."/>
            <person name="Ma J."/>
        </authorList>
    </citation>
    <scope>NUCLEOTIDE SEQUENCE [LARGE SCALE GENOMIC DNA]</scope>
    <source>
        <strain evidence="4">KCTC 42441</strain>
    </source>
</reference>
<feature type="chain" id="PRO_5045495287" evidence="2">
    <location>
        <begin position="36"/>
        <end position="430"/>
    </location>
</feature>
<evidence type="ECO:0000256" key="1">
    <source>
        <dbReference type="ARBA" id="ARBA00007613"/>
    </source>
</evidence>
<dbReference type="PANTHER" id="PTHR30203">
    <property type="entry name" value="OUTER MEMBRANE CATION EFFLUX PROTEIN"/>
    <property type="match status" value="1"/>
</dbReference>
<organism evidence="3 4">
    <name type="scientific">Luteimonas soli</name>
    <dbReference type="NCBI Taxonomy" id="1648966"/>
    <lineage>
        <taxon>Bacteria</taxon>
        <taxon>Pseudomonadati</taxon>
        <taxon>Pseudomonadota</taxon>
        <taxon>Gammaproteobacteria</taxon>
        <taxon>Lysobacterales</taxon>
        <taxon>Lysobacteraceae</taxon>
        <taxon>Luteimonas</taxon>
    </lineage>
</organism>
<dbReference type="Proteomes" id="UP001595705">
    <property type="component" value="Unassembled WGS sequence"/>
</dbReference>
<sequence length="430" mass="46875">MFSFLSNACPARLPARAASLCLLLSLLAWSTSGLAAPAALSLEEAVRMAVERAPMLDARRAQVDAARQEFQRAGALPDPMLMVGIDNLPVTGPDAFDPSADFMTMKRIGIRQEVPAGAKREARRDLAARTVDERQARARAERLEIRRSTAEAWIALWTAERKLDEVTALREQAELASDLARARVAGGSELAVDALAAKAAVLELVNRIEAARAEVEAAQIGLARWIGAPALHVTADMPDFSELPVQKTRLLSAVDKVGPLLAAEAQVETAAAAIDLAQAEKRPDWSVAASYGQRSDGRDDMFMLEFGVELPLFTANRQDRGIAARRAEYDAALAVREDARREQAARIRVDLAQWEALKRQVARDRYALLPLAGDRSATALAAYRAGAPIRPWLDARSDELKLVIEHTQRLEALGRSWAALAYLLAEEPQP</sequence>
<dbReference type="InterPro" id="IPR003423">
    <property type="entry name" value="OMP_efflux"/>
</dbReference>
<gene>
    <name evidence="3" type="ORF">ACFONC_05190</name>
</gene>
<dbReference type="InterPro" id="IPR010131">
    <property type="entry name" value="MdtP/NodT-like"/>
</dbReference>
<dbReference type="PANTHER" id="PTHR30203:SF24">
    <property type="entry name" value="BLR4935 PROTEIN"/>
    <property type="match status" value="1"/>
</dbReference>
<proteinExistence type="inferred from homology"/>